<comment type="caution">
    <text evidence="2">The sequence shown here is derived from an EMBL/GenBank/DDBJ whole genome shotgun (WGS) entry which is preliminary data.</text>
</comment>
<organism evidence="2 3">
    <name type="scientific">Potamilus streckersoni</name>
    <dbReference type="NCBI Taxonomy" id="2493646"/>
    <lineage>
        <taxon>Eukaryota</taxon>
        <taxon>Metazoa</taxon>
        <taxon>Spiralia</taxon>
        <taxon>Lophotrochozoa</taxon>
        <taxon>Mollusca</taxon>
        <taxon>Bivalvia</taxon>
        <taxon>Autobranchia</taxon>
        <taxon>Heteroconchia</taxon>
        <taxon>Palaeoheterodonta</taxon>
        <taxon>Unionida</taxon>
        <taxon>Unionoidea</taxon>
        <taxon>Unionidae</taxon>
        <taxon>Ambleminae</taxon>
        <taxon>Lampsilini</taxon>
        <taxon>Potamilus</taxon>
    </lineage>
</organism>
<sequence length="77" mass="8666">MVAYCLRSRQSKDIANRQEVHHAKGKHALQGICAQCGVIESIIAGSHSQTFWKMIRETLNIRRPNFTQPGAEFSLAK</sequence>
<keyword evidence="3" id="KW-1185">Reference proteome</keyword>
<gene>
    <name evidence="2" type="ORF">CHS0354_018289</name>
</gene>
<dbReference type="Proteomes" id="UP001195483">
    <property type="component" value="Unassembled WGS sequence"/>
</dbReference>
<proteinExistence type="predicted"/>
<accession>A0AAE0WED9</accession>
<reference evidence="2" key="1">
    <citation type="journal article" date="2021" name="Genome Biol. Evol.">
        <title>A High-Quality Reference Genome for a Parasitic Bivalve with Doubly Uniparental Inheritance (Bivalvia: Unionida).</title>
        <authorList>
            <person name="Smith C.H."/>
        </authorList>
    </citation>
    <scope>NUCLEOTIDE SEQUENCE</scope>
    <source>
        <strain evidence="2">CHS0354</strain>
    </source>
</reference>
<dbReference type="Pfam" id="PF18930">
    <property type="entry name" value="DUF5679"/>
    <property type="match status" value="1"/>
</dbReference>
<name>A0AAE0WED9_9BIVA</name>
<reference evidence="2" key="3">
    <citation type="submission" date="2023-05" db="EMBL/GenBank/DDBJ databases">
        <authorList>
            <person name="Smith C.H."/>
        </authorList>
    </citation>
    <scope>NUCLEOTIDE SEQUENCE</scope>
    <source>
        <strain evidence="2">CHS0354</strain>
        <tissue evidence="2">Mantle</tissue>
    </source>
</reference>
<dbReference type="AlphaFoldDB" id="A0AAE0WED9"/>
<reference evidence="2" key="2">
    <citation type="journal article" date="2021" name="Genome Biol. Evol.">
        <title>Developing a high-quality reference genome for a parasitic bivalve with doubly uniparental inheritance (Bivalvia: Unionida).</title>
        <authorList>
            <person name="Smith C.H."/>
        </authorList>
    </citation>
    <scope>NUCLEOTIDE SEQUENCE</scope>
    <source>
        <strain evidence="2">CHS0354</strain>
        <tissue evidence="2">Mantle</tissue>
    </source>
</reference>
<protein>
    <recommendedName>
        <fullName evidence="1">DUF5679 domain-containing protein</fullName>
    </recommendedName>
</protein>
<dbReference type="EMBL" id="JAEAOA010001138">
    <property type="protein sequence ID" value="KAK3611596.1"/>
    <property type="molecule type" value="Genomic_DNA"/>
</dbReference>
<dbReference type="InterPro" id="IPR044044">
    <property type="entry name" value="DUF5679"/>
</dbReference>
<evidence type="ECO:0000313" key="2">
    <source>
        <dbReference type="EMBL" id="KAK3611596.1"/>
    </source>
</evidence>
<feature type="domain" description="DUF5679" evidence="1">
    <location>
        <begin position="4"/>
        <end position="37"/>
    </location>
</feature>
<evidence type="ECO:0000259" key="1">
    <source>
        <dbReference type="Pfam" id="PF18930"/>
    </source>
</evidence>
<evidence type="ECO:0000313" key="3">
    <source>
        <dbReference type="Proteomes" id="UP001195483"/>
    </source>
</evidence>